<accession>A0ABQ8Y1E3</accession>
<dbReference type="Gene3D" id="2.160.20.10">
    <property type="entry name" value="Single-stranded right-handed beta-helix, Pectin lyase-like"/>
    <property type="match status" value="1"/>
</dbReference>
<feature type="domain" description="Tyrosine-protein kinase ephrin type A/B receptor-like" evidence="3">
    <location>
        <begin position="508"/>
        <end position="547"/>
    </location>
</feature>
<dbReference type="PANTHER" id="PTHR46967:SF1">
    <property type="entry name" value="KERATIN-ASSOCIATED PROTEIN 16-1-LIKE"/>
    <property type="match status" value="1"/>
</dbReference>
<dbReference type="InterPro" id="IPR011641">
    <property type="entry name" value="Tyr-kin_ephrin_A/B_rcpt-like"/>
</dbReference>
<feature type="transmembrane region" description="Helical" evidence="1">
    <location>
        <begin position="988"/>
        <end position="1008"/>
    </location>
</feature>
<feature type="transmembrane region" description="Helical" evidence="1">
    <location>
        <begin position="1128"/>
        <end position="1147"/>
    </location>
</feature>
<protein>
    <recommendedName>
        <fullName evidence="3">Tyrosine-protein kinase ephrin type A/B receptor-like domain-containing protein</fullName>
    </recommendedName>
</protein>
<feature type="domain" description="Tyrosine-protein kinase ephrin type A/B receptor-like" evidence="3">
    <location>
        <begin position="346"/>
        <end position="388"/>
    </location>
</feature>
<keyword evidence="5" id="KW-1185">Reference proteome</keyword>
<feature type="transmembrane region" description="Helical" evidence="1">
    <location>
        <begin position="1289"/>
        <end position="1308"/>
    </location>
</feature>
<dbReference type="InterPro" id="IPR009030">
    <property type="entry name" value="Growth_fac_rcpt_cys_sf"/>
</dbReference>
<dbReference type="Proteomes" id="UP001150062">
    <property type="component" value="Unassembled WGS sequence"/>
</dbReference>
<keyword evidence="2" id="KW-0732">Signal</keyword>
<feature type="signal peptide" evidence="2">
    <location>
        <begin position="1"/>
        <end position="18"/>
    </location>
</feature>
<feature type="chain" id="PRO_5045239842" description="Tyrosine-protein kinase ephrin type A/B receptor-like domain-containing protein" evidence="2">
    <location>
        <begin position="19"/>
        <end position="1492"/>
    </location>
</feature>
<reference evidence="4" key="1">
    <citation type="submission" date="2022-08" db="EMBL/GenBank/DDBJ databases">
        <title>Novel sulfate-reducing endosymbionts in the free-living metamonad Anaeramoeba.</title>
        <authorList>
            <person name="Jerlstrom-Hultqvist J."/>
            <person name="Cepicka I."/>
            <person name="Gallot-Lavallee L."/>
            <person name="Salas-Leiva D."/>
            <person name="Curtis B.A."/>
            <person name="Zahonova K."/>
            <person name="Pipaliya S."/>
            <person name="Dacks J."/>
            <person name="Roger A.J."/>
        </authorList>
    </citation>
    <scope>NUCLEOTIDE SEQUENCE</scope>
    <source>
        <strain evidence="4">Schooner1</strain>
    </source>
</reference>
<dbReference type="InterPro" id="IPR011050">
    <property type="entry name" value="Pectin_lyase_fold/virulence"/>
</dbReference>
<feature type="domain" description="Tyrosine-protein kinase ephrin type A/B receptor-like" evidence="3">
    <location>
        <begin position="431"/>
        <end position="472"/>
    </location>
</feature>
<keyword evidence="1" id="KW-0812">Transmembrane</keyword>
<dbReference type="PANTHER" id="PTHR46967">
    <property type="entry name" value="INSULIN-LIKE GROWTH FACTOR BINDING PROTEIN,N-TERMINAL"/>
    <property type="match status" value="1"/>
</dbReference>
<dbReference type="Pfam" id="PF07699">
    <property type="entry name" value="Ephrin_rec_like"/>
    <property type="match status" value="6"/>
</dbReference>
<keyword evidence="1" id="KW-0472">Membrane</keyword>
<dbReference type="SMART" id="SM01411">
    <property type="entry name" value="Ephrin_rec_like"/>
    <property type="match status" value="10"/>
</dbReference>
<sequence>MKFWVFFGFLIFLKISTSFQIQEWVGATCNTYVDPNGSDGASCGTTSSPCKTIQYGINIAPSKGVVCVNPGTYYLTSQIEIERIKILQSTNGRDTTIIDGQDKTRCLHLSYDHSTQVIGFTFQNCYTSGKGAGIFYDCSKTYDQETRLENCIIKDSYAEKGGGVFIYNCEVTFVDTIIKSNYATNSGGGIYCLASNWGKTIDTRFTNTIIVDNDGGGQRNIENKNINSWSGKSCEASWDGGGMDPMNDCQYCWNGGNCKSNGVCVCLAGSKAPSPDCNFCSAGTYSETINAADCTSCSLGTFNPNTGSSSSSACQSCGEGTYNDLTGQSKCTECPTGTYNPETGKTSLSDCILCKVGEYQDGEGTNSCLKCPMGTYNPVEGATSKSDCISCPAGTYSDITGASSEDQCLSCEEGYYNDITKGTTCHQCEKGSFANETRTVNCHLCSKGTYQNQKGQAGCKPCATGTFGGQEGLIICSDCTEGTHNNLTQQTVCQECGLGEYTNEPKMADCISCTKGTYQDQKGQVGCKSCPAGTFGNTTHQTTPDECHWCPMGTISNQTQSTACLDCGKGTYNDQTKQTVCKLCARGTYNIYRGADSEDFCWECLAGQSNPYRGHSKCYDCDYGTYQGSTGQSFCSFCDQGTYNNLTRQTSEAACLPCAKGTANGRNAQRLCEVCKLGSFANTTGQTECYKCERGTFSNTSSINDQCKKCEKGSFSNALGSSFCTKCDVGEYQPNEGSQGCLVCANGTYSESRGNSECKTCMPGEYSNSEVGVGACSQCNVGEYNPISRQGQCLECQPGSYSNEIGQISCETCGEGYYQNYAGQIRCKKCEYNLYQPDVGLTACITCPPNSITLIDAAIDQQQCVCAVTYIGKSGGPCVECPTGAVCDKTDLEFPDALPGYWHTADDPNDFIPCTPEEACPGGTYDKCNEEKGYTGEVCALCNDHYYRFENECNACPTGINWKLCLAVCVMFILLLSLFTLARRLNEYFGSIAITFSFLQILSIMYNLQVGWPESLKTTFRIALAFNFSFDWLGVECSFSLSYISKLALFMMTPIICLVMLLIIYGGVILHCRYIEKYGKQLIDRYPKLLSEPSRQLDNRFAYPFKFLLYQFVKPLTNGFSKKEQKNLIRNFINSYTLLLSFLYLILSLKSLDFFRCEKIFDGTWRLKSSPNVICYGSWWLKHLIWVLFFGILYIIGIPVLLITLLIRYSKKLDEKKFDELFGLISYRYSKTWFFWEIIVMMRKLFMVVFRVFLDDKPTVQVILCIIVLVVALLLQARFRPYLVNNHNHLEFSLLLISEAVLFTGLVFKSKDFPEKSSKRETLSYAVIIMILLGAITTLFNIYSEINHRLKVKKGIDKDEVKYENEILNGSAVNTFLKKKKYSLFFYALWIKNLRNDKLKKAETFFHLLQDFYNNNYTNLKFQKIHYLEENWKNSVSGLIAKWYHSKSSIIQKLYLTKILENYYYTTHYAPREKRNTFKSFLKKKKKTVKLL</sequence>
<dbReference type="EMBL" id="JAOAOG010000232">
    <property type="protein sequence ID" value="KAJ6238633.1"/>
    <property type="molecule type" value="Genomic_DNA"/>
</dbReference>
<feature type="transmembrane region" description="Helical" evidence="1">
    <location>
        <begin position="1323"/>
        <end position="1343"/>
    </location>
</feature>
<dbReference type="SUPFAM" id="SSF51126">
    <property type="entry name" value="Pectin lyase-like"/>
    <property type="match status" value="1"/>
</dbReference>
<name>A0ABQ8Y1E3_9EUKA</name>
<evidence type="ECO:0000256" key="2">
    <source>
        <dbReference type="SAM" id="SignalP"/>
    </source>
</evidence>
<evidence type="ECO:0000256" key="1">
    <source>
        <dbReference type="SAM" id="Phobius"/>
    </source>
</evidence>
<feature type="transmembrane region" description="Helical" evidence="1">
    <location>
        <begin position="960"/>
        <end position="981"/>
    </location>
</feature>
<dbReference type="Gene3D" id="2.10.50.10">
    <property type="entry name" value="Tumor Necrosis Factor Receptor, subunit A, domain 2"/>
    <property type="match status" value="10"/>
</dbReference>
<organism evidence="4 5">
    <name type="scientific">Anaeramoeba flamelloides</name>
    <dbReference type="NCBI Taxonomy" id="1746091"/>
    <lineage>
        <taxon>Eukaryota</taxon>
        <taxon>Metamonada</taxon>
        <taxon>Anaeramoebidae</taxon>
        <taxon>Anaeramoeba</taxon>
    </lineage>
</organism>
<evidence type="ECO:0000259" key="3">
    <source>
        <dbReference type="Pfam" id="PF07699"/>
    </source>
</evidence>
<dbReference type="InterPro" id="IPR012334">
    <property type="entry name" value="Pectin_lyas_fold"/>
</dbReference>
<feature type="transmembrane region" description="Helical" evidence="1">
    <location>
        <begin position="1184"/>
        <end position="1207"/>
    </location>
</feature>
<evidence type="ECO:0000313" key="5">
    <source>
        <dbReference type="Proteomes" id="UP001150062"/>
    </source>
</evidence>
<dbReference type="SUPFAM" id="SSF57184">
    <property type="entry name" value="Growth factor receptor domain"/>
    <property type="match status" value="3"/>
</dbReference>
<feature type="transmembrane region" description="Helical" evidence="1">
    <location>
        <begin position="1233"/>
        <end position="1254"/>
    </location>
</feature>
<feature type="domain" description="Tyrosine-protein kinase ephrin type A/B receptor-like" evidence="3">
    <location>
        <begin position="713"/>
        <end position="754"/>
    </location>
</feature>
<keyword evidence="1" id="KW-1133">Transmembrane helix</keyword>
<proteinExistence type="predicted"/>
<feature type="domain" description="Tyrosine-protein kinase ephrin type A/B receptor-like" evidence="3">
    <location>
        <begin position="553"/>
        <end position="601"/>
    </location>
</feature>
<gene>
    <name evidence="4" type="ORF">M0813_25857</name>
</gene>
<feature type="transmembrane region" description="Helical" evidence="1">
    <location>
        <begin position="1260"/>
        <end position="1277"/>
    </location>
</feature>
<feature type="domain" description="Tyrosine-protein kinase ephrin type A/B receptor-like" evidence="3">
    <location>
        <begin position="816"/>
        <end position="864"/>
    </location>
</feature>
<evidence type="ECO:0000313" key="4">
    <source>
        <dbReference type="EMBL" id="KAJ6238633.1"/>
    </source>
</evidence>
<feature type="transmembrane region" description="Helical" evidence="1">
    <location>
        <begin position="1048"/>
        <end position="1070"/>
    </location>
</feature>
<comment type="caution">
    <text evidence="4">The sequence shown here is derived from an EMBL/GenBank/DDBJ whole genome shotgun (WGS) entry which is preliminary data.</text>
</comment>